<proteinExistence type="predicted"/>
<feature type="signal peptide" evidence="2">
    <location>
        <begin position="1"/>
        <end position="27"/>
    </location>
</feature>
<keyword evidence="4" id="KW-1185">Reference proteome</keyword>
<gene>
    <name evidence="3" type="ORF">JG688_00005622</name>
</gene>
<dbReference type="EMBL" id="JAENGY010000228">
    <property type="protein sequence ID" value="KAG6968818.1"/>
    <property type="molecule type" value="Genomic_DNA"/>
</dbReference>
<keyword evidence="2" id="KW-0732">Signal</keyword>
<name>A0A8J5IPI7_9STRA</name>
<comment type="caution">
    <text evidence="3">The sequence shown here is derived from an EMBL/GenBank/DDBJ whole genome shotgun (WGS) entry which is preliminary data.</text>
</comment>
<reference evidence="3" key="1">
    <citation type="submission" date="2021-01" db="EMBL/GenBank/DDBJ databases">
        <title>Phytophthora aleatoria, a newly-described species from Pinus radiata is distinct from Phytophthora cactorum isolates based on comparative genomics.</title>
        <authorList>
            <person name="Mcdougal R."/>
            <person name="Panda P."/>
            <person name="Williams N."/>
            <person name="Studholme D.J."/>
        </authorList>
    </citation>
    <scope>NUCLEOTIDE SEQUENCE</scope>
    <source>
        <strain evidence="3">NZFS 4037</strain>
    </source>
</reference>
<sequence>MKLQYHLLVSAACVAAFVTTTTPSVAAQTVDVSDSGSASAEATTKLLRGYEQNYDDAELFPFLDEGEDAIALIPAAAVEFEIDLDDAGEDFEVELVSVNEDSVVPTTLIEFDDKNTELQDEDLEYSVPAQITSEDYPSEYARHLRSLVDPAPAGQIQLAETTPRSDLEKPNLRGPEQGKL</sequence>
<organism evidence="3 4">
    <name type="scientific">Phytophthora aleatoria</name>
    <dbReference type="NCBI Taxonomy" id="2496075"/>
    <lineage>
        <taxon>Eukaryota</taxon>
        <taxon>Sar</taxon>
        <taxon>Stramenopiles</taxon>
        <taxon>Oomycota</taxon>
        <taxon>Peronosporomycetes</taxon>
        <taxon>Peronosporales</taxon>
        <taxon>Peronosporaceae</taxon>
        <taxon>Phytophthora</taxon>
    </lineage>
</organism>
<evidence type="ECO:0008006" key="5">
    <source>
        <dbReference type="Google" id="ProtNLM"/>
    </source>
</evidence>
<evidence type="ECO:0000313" key="4">
    <source>
        <dbReference type="Proteomes" id="UP000709295"/>
    </source>
</evidence>
<feature type="compositionally biased region" description="Basic and acidic residues" evidence="1">
    <location>
        <begin position="163"/>
        <end position="180"/>
    </location>
</feature>
<evidence type="ECO:0000256" key="2">
    <source>
        <dbReference type="SAM" id="SignalP"/>
    </source>
</evidence>
<feature type="chain" id="PRO_5035219184" description="RxLR effector protein" evidence="2">
    <location>
        <begin position="28"/>
        <end position="180"/>
    </location>
</feature>
<evidence type="ECO:0000313" key="3">
    <source>
        <dbReference type="EMBL" id="KAG6968818.1"/>
    </source>
</evidence>
<dbReference type="Proteomes" id="UP000709295">
    <property type="component" value="Unassembled WGS sequence"/>
</dbReference>
<evidence type="ECO:0000256" key="1">
    <source>
        <dbReference type="SAM" id="MobiDB-lite"/>
    </source>
</evidence>
<dbReference type="AlphaFoldDB" id="A0A8J5IPI7"/>
<feature type="region of interest" description="Disordered" evidence="1">
    <location>
        <begin position="151"/>
        <end position="180"/>
    </location>
</feature>
<accession>A0A8J5IPI7</accession>
<protein>
    <recommendedName>
        <fullName evidence="5">RxLR effector protein</fullName>
    </recommendedName>
</protein>